<evidence type="ECO:0000256" key="7">
    <source>
        <dbReference type="PROSITE-ProRule" id="PRU00776"/>
    </source>
</evidence>
<evidence type="ECO:0000256" key="3">
    <source>
        <dbReference type="ARBA" id="ARBA00022690"/>
    </source>
</evidence>
<dbReference type="GO" id="GO:0005576">
    <property type="term" value="C:extracellular region"/>
    <property type="evidence" value="ECO:0007669"/>
    <property type="project" value="UniProtKB-SubCell"/>
</dbReference>
<evidence type="ECO:0000256" key="2">
    <source>
        <dbReference type="ARBA" id="ARBA00022525"/>
    </source>
</evidence>
<proteinExistence type="inferred from homology"/>
<feature type="site" description="Reactive bond" evidence="7">
    <location>
        <begin position="55"/>
        <end position="56"/>
    </location>
</feature>
<dbReference type="Proteomes" id="UP000792457">
    <property type="component" value="Unassembled WGS sequence"/>
</dbReference>
<dbReference type="InterPro" id="IPR036201">
    <property type="entry name" value="Pacifastin_dom_sf"/>
</dbReference>
<dbReference type="OrthoDB" id="10026631at2759"/>
<dbReference type="InterPro" id="IPR008037">
    <property type="entry name" value="Pacifastin_dom"/>
</dbReference>
<evidence type="ECO:0000256" key="4">
    <source>
        <dbReference type="ARBA" id="ARBA00022900"/>
    </source>
</evidence>
<evidence type="ECO:0000256" key="1">
    <source>
        <dbReference type="ARBA" id="ARBA00004613"/>
    </source>
</evidence>
<keyword evidence="2" id="KW-0964">Secreted</keyword>
<dbReference type="PROSITE" id="PS51446">
    <property type="entry name" value="PACIFASTIN"/>
    <property type="match status" value="1"/>
</dbReference>
<comment type="similarity">
    <text evidence="6 7">Belongs to the protease inhibitor I19 family.</text>
</comment>
<evidence type="ECO:0000256" key="5">
    <source>
        <dbReference type="ARBA" id="ARBA00023157"/>
    </source>
</evidence>
<dbReference type="GO" id="GO:0004867">
    <property type="term" value="F:serine-type endopeptidase inhibitor activity"/>
    <property type="evidence" value="ECO:0007669"/>
    <property type="project" value="UniProtKB-UniRule"/>
</dbReference>
<sequence length="68" mass="7231">MNIMKTTLFFIFATLLILQVANCADSEQECEPGSTFQRGCNSCHCSPTGVAVCTKKGCLTAPDAAEVN</sequence>
<evidence type="ECO:0000313" key="10">
    <source>
        <dbReference type="EMBL" id="KAG8230636.1"/>
    </source>
</evidence>
<evidence type="ECO:0000259" key="9">
    <source>
        <dbReference type="PROSITE" id="PS51446"/>
    </source>
</evidence>
<feature type="disulfide bond" evidence="7">
    <location>
        <begin position="40"/>
        <end position="58"/>
    </location>
</feature>
<keyword evidence="4 7" id="KW-0722">Serine protease inhibitor</keyword>
<evidence type="ECO:0000313" key="11">
    <source>
        <dbReference type="Proteomes" id="UP000792457"/>
    </source>
</evidence>
<evidence type="ECO:0000256" key="6">
    <source>
        <dbReference type="ARBA" id="ARBA00029459"/>
    </source>
</evidence>
<dbReference type="PIRSF" id="PIRSF001625">
    <property type="entry name" value="Prot_inhib_pacifastin"/>
    <property type="match status" value="1"/>
</dbReference>
<dbReference type="AlphaFoldDB" id="A0A8K0KAJ0"/>
<feature type="disulfide bond" evidence="7">
    <location>
        <begin position="43"/>
        <end position="53"/>
    </location>
</feature>
<reference evidence="10" key="2">
    <citation type="submission" date="2017-10" db="EMBL/GenBank/DDBJ databases">
        <title>Ladona fulva Genome sequencing and assembly.</title>
        <authorList>
            <person name="Murali S."/>
            <person name="Richards S."/>
            <person name="Bandaranaike D."/>
            <person name="Bellair M."/>
            <person name="Blankenburg K."/>
            <person name="Chao H."/>
            <person name="Dinh H."/>
            <person name="Doddapaneni H."/>
            <person name="Dugan-Rocha S."/>
            <person name="Elkadiri S."/>
            <person name="Gnanaolivu R."/>
            <person name="Hernandez B."/>
            <person name="Skinner E."/>
            <person name="Javaid M."/>
            <person name="Lee S."/>
            <person name="Li M."/>
            <person name="Ming W."/>
            <person name="Munidasa M."/>
            <person name="Muniz J."/>
            <person name="Nguyen L."/>
            <person name="Hughes D."/>
            <person name="Osuji N."/>
            <person name="Pu L.-L."/>
            <person name="Puazo M."/>
            <person name="Qu C."/>
            <person name="Quiroz J."/>
            <person name="Raj R."/>
            <person name="Weissenberger G."/>
            <person name="Xin Y."/>
            <person name="Zou X."/>
            <person name="Han Y."/>
            <person name="Worley K."/>
            <person name="Muzny D."/>
            <person name="Gibbs R."/>
        </authorList>
    </citation>
    <scope>NUCLEOTIDE SEQUENCE</scope>
    <source>
        <strain evidence="10">Sampled in the wild</strain>
    </source>
</reference>
<feature type="disulfide bond" evidence="7">
    <location>
        <begin position="30"/>
        <end position="45"/>
    </location>
</feature>
<dbReference type="InterPro" id="IPR016307">
    <property type="entry name" value="Prtase-inh_pacifastin"/>
</dbReference>
<gene>
    <name evidence="10" type="ORF">J437_LFUL006833</name>
</gene>
<reference evidence="10" key="1">
    <citation type="submission" date="2013-04" db="EMBL/GenBank/DDBJ databases">
        <authorList>
            <person name="Qu J."/>
            <person name="Murali S.C."/>
            <person name="Bandaranaike D."/>
            <person name="Bellair M."/>
            <person name="Blankenburg K."/>
            <person name="Chao H."/>
            <person name="Dinh H."/>
            <person name="Doddapaneni H."/>
            <person name="Downs B."/>
            <person name="Dugan-Rocha S."/>
            <person name="Elkadiri S."/>
            <person name="Gnanaolivu R.D."/>
            <person name="Hernandez B."/>
            <person name="Javaid M."/>
            <person name="Jayaseelan J.C."/>
            <person name="Lee S."/>
            <person name="Li M."/>
            <person name="Ming W."/>
            <person name="Munidasa M."/>
            <person name="Muniz J."/>
            <person name="Nguyen L."/>
            <person name="Ongeri F."/>
            <person name="Osuji N."/>
            <person name="Pu L.-L."/>
            <person name="Puazo M."/>
            <person name="Qu C."/>
            <person name="Quiroz J."/>
            <person name="Raj R."/>
            <person name="Weissenberger G."/>
            <person name="Xin Y."/>
            <person name="Zou X."/>
            <person name="Han Y."/>
            <person name="Richards S."/>
            <person name="Worley K."/>
            <person name="Muzny D."/>
            <person name="Gibbs R."/>
        </authorList>
    </citation>
    <scope>NUCLEOTIDE SEQUENCE</scope>
    <source>
        <strain evidence="10">Sampled in the wild</strain>
    </source>
</reference>
<dbReference type="SUPFAM" id="SSF57283">
    <property type="entry name" value="PMP inhibitors"/>
    <property type="match status" value="1"/>
</dbReference>
<keyword evidence="3 7" id="KW-0646">Protease inhibitor</keyword>
<feature type="signal peptide" evidence="8">
    <location>
        <begin position="1"/>
        <end position="23"/>
    </location>
</feature>
<keyword evidence="8" id="KW-0732">Signal</keyword>
<dbReference type="EMBL" id="KZ308499">
    <property type="protein sequence ID" value="KAG8230636.1"/>
    <property type="molecule type" value="Genomic_DNA"/>
</dbReference>
<comment type="subcellular location">
    <subcellularLocation>
        <location evidence="1">Secreted</location>
    </subcellularLocation>
</comment>
<feature type="domain" description="Pacifastin" evidence="9">
    <location>
        <begin position="27"/>
        <end position="61"/>
    </location>
</feature>
<keyword evidence="5 7" id="KW-1015">Disulfide bond</keyword>
<name>A0A8K0KAJ0_LADFU</name>
<protein>
    <recommendedName>
        <fullName evidence="9">Pacifastin domain-containing protein</fullName>
    </recommendedName>
</protein>
<accession>A0A8K0KAJ0</accession>
<dbReference type="Pfam" id="PF05375">
    <property type="entry name" value="Pacifastin_I"/>
    <property type="match status" value="1"/>
</dbReference>
<keyword evidence="11" id="KW-1185">Reference proteome</keyword>
<comment type="caution">
    <text evidence="10">The sequence shown here is derived from an EMBL/GenBank/DDBJ whole genome shotgun (WGS) entry which is preliminary data.</text>
</comment>
<evidence type="ECO:0000256" key="8">
    <source>
        <dbReference type="SAM" id="SignalP"/>
    </source>
</evidence>
<feature type="chain" id="PRO_5035432226" description="Pacifastin domain-containing protein" evidence="8">
    <location>
        <begin position="24"/>
        <end position="68"/>
    </location>
</feature>
<organism evidence="10 11">
    <name type="scientific">Ladona fulva</name>
    <name type="common">Scarce chaser dragonfly</name>
    <name type="synonym">Libellula fulva</name>
    <dbReference type="NCBI Taxonomy" id="123851"/>
    <lineage>
        <taxon>Eukaryota</taxon>
        <taxon>Metazoa</taxon>
        <taxon>Ecdysozoa</taxon>
        <taxon>Arthropoda</taxon>
        <taxon>Hexapoda</taxon>
        <taxon>Insecta</taxon>
        <taxon>Pterygota</taxon>
        <taxon>Palaeoptera</taxon>
        <taxon>Odonata</taxon>
        <taxon>Epiprocta</taxon>
        <taxon>Anisoptera</taxon>
        <taxon>Libelluloidea</taxon>
        <taxon>Libellulidae</taxon>
        <taxon>Ladona</taxon>
    </lineage>
</organism>